<sequence length="68" mass="7446">MTRHTRLLAPSCLGHIPLRPCVPYSRSTGARHVLIPSGAIQRLQRTVGDLLPSTWRDRAGAWGSVTEA</sequence>
<dbReference type="EMBL" id="PGOL01005224">
    <property type="protein sequence ID" value="PKI35749.1"/>
    <property type="molecule type" value="Genomic_DNA"/>
</dbReference>
<name>A0A2I0HVL7_PUNGR</name>
<proteinExistence type="predicted"/>
<comment type="caution">
    <text evidence="1">The sequence shown here is derived from an EMBL/GenBank/DDBJ whole genome shotgun (WGS) entry which is preliminary data.</text>
</comment>
<dbReference type="AlphaFoldDB" id="A0A2I0HVL7"/>
<reference evidence="1 2" key="1">
    <citation type="submission" date="2017-11" db="EMBL/GenBank/DDBJ databases">
        <title>De-novo sequencing of pomegranate (Punica granatum L.) genome.</title>
        <authorList>
            <person name="Akparov Z."/>
            <person name="Amiraslanov A."/>
            <person name="Hajiyeva S."/>
            <person name="Abbasov M."/>
            <person name="Kaur K."/>
            <person name="Hamwieh A."/>
            <person name="Solovyev V."/>
            <person name="Salamov A."/>
            <person name="Braich B."/>
            <person name="Kosarev P."/>
            <person name="Mahmoud A."/>
            <person name="Hajiyev E."/>
            <person name="Babayeva S."/>
            <person name="Izzatullayeva V."/>
            <person name="Mammadov A."/>
            <person name="Mammadov A."/>
            <person name="Sharifova S."/>
            <person name="Ojaghi J."/>
            <person name="Eynullazada K."/>
            <person name="Bayramov B."/>
            <person name="Abdulazimova A."/>
            <person name="Shahmuradov I."/>
        </authorList>
    </citation>
    <scope>NUCLEOTIDE SEQUENCE [LARGE SCALE GENOMIC DNA]</scope>
    <source>
        <strain evidence="2">cv. AG2017</strain>
        <tissue evidence="1">Leaf</tissue>
    </source>
</reference>
<protein>
    <submittedName>
        <fullName evidence="1">Uncharacterized protein</fullName>
    </submittedName>
</protein>
<keyword evidence="2" id="KW-1185">Reference proteome</keyword>
<evidence type="ECO:0000313" key="2">
    <source>
        <dbReference type="Proteomes" id="UP000233551"/>
    </source>
</evidence>
<accession>A0A2I0HVL7</accession>
<gene>
    <name evidence="1" type="ORF">CRG98_043907</name>
</gene>
<evidence type="ECO:0000313" key="1">
    <source>
        <dbReference type="EMBL" id="PKI35749.1"/>
    </source>
</evidence>
<dbReference type="Proteomes" id="UP000233551">
    <property type="component" value="Unassembled WGS sequence"/>
</dbReference>
<organism evidence="1 2">
    <name type="scientific">Punica granatum</name>
    <name type="common">Pomegranate</name>
    <dbReference type="NCBI Taxonomy" id="22663"/>
    <lineage>
        <taxon>Eukaryota</taxon>
        <taxon>Viridiplantae</taxon>
        <taxon>Streptophyta</taxon>
        <taxon>Embryophyta</taxon>
        <taxon>Tracheophyta</taxon>
        <taxon>Spermatophyta</taxon>
        <taxon>Magnoliopsida</taxon>
        <taxon>eudicotyledons</taxon>
        <taxon>Gunneridae</taxon>
        <taxon>Pentapetalae</taxon>
        <taxon>rosids</taxon>
        <taxon>malvids</taxon>
        <taxon>Myrtales</taxon>
        <taxon>Lythraceae</taxon>
        <taxon>Punica</taxon>
    </lineage>
</organism>